<dbReference type="InterPro" id="IPR027417">
    <property type="entry name" value="P-loop_NTPase"/>
</dbReference>
<organism evidence="6 7">
    <name type="scientific">Romboutsia sedimentorum</name>
    <dbReference type="NCBI Taxonomy" id="1368474"/>
    <lineage>
        <taxon>Bacteria</taxon>
        <taxon>Bacillati</taxon>
        <taxon>Bacillota</taxon>
        <taxon>Clostridia</taxon>
        <taxon>Peptostreptococcales</taxon>
        <taxon>Peptostreptococcaceae</taxon>
        <taxon>Romboutsia</taxon>
    </lineage>
</organism>
<proteinExistence type="inferred from homology"/>
<comment type="caution">
    <text evidence="6">The sequence shown here is derived from an EMBL/GenBank/DDBJ whole genome shotgun (WGS) entry which is preliminary data.</text>
</comment>
<reference evidence="6 7" key="1">
    <citation type="submission" date="2023-05" db="EMBL/GenBank/DDBJ databases">
        <title>Rombocin, a short stable natural nisin variant, displays selective antimicrobial activity against Listeria monocytogenes and employs dual mode of action to kill target bacterial strains.</title>
        <authorList>
            <person name="Wambui J."/>
            <person name="Stephan R."/>
            <person name="Kuipers O.P."/>
        </authorList>
    </citation>
    <scope>NUCLEOTIDE SEQUENCE [LARGE SCALE GENOMIC DNA]</scope>
    <source>
        <strain evidence="6 7">RC002</strain>
    </source>
</reference>
<evidence type="ECO:0000259" key="5">
    <source>
        <dbReference type="Pfam" id="PF13476"/>
    </source>
</evidence>
<feature type="coiled-coil region" evidence="4">
    <location>
        <begin position="210"/>
        <end position="241"/>
    </location>
</feature>
<dbReference type="RefSeq" id="WP_284131854.1">
    <property type="nucleotide sequence ID" value="NZ_JASKYM010000001.1"/>
</dbReference>
<dbReference type="Gene3D" id="3.40.50.300">
    <property type="entry name" value="P-loop containing nucleotide triphosphate hydrolases"/>
    <property type="match status" value="2"/>
</dbReference>
<dbReference type="Proteomes" id="UP001301012">
    <property type="component" value="Unassembled WGS sequence"/>
</dbReference>
<accession>A0ABT7E7J8</accession>
<evidence type="ECO:0000256" key="3">
    <source>
        <dbReference type="ARBA" id="ARBA00013368"/>
    </source>
</evidence>
<dbReference type="EMBL" id="JASKYM010000001">
    <property type="protein sequence ID" value="MDK2562907.1"/>
    <property type="molecule type" value="Genomic_DNA"/>
</dbReference>
<dbReference type="InterPro" id="IPR038729">
    <property type="entry name" value="Rad50/SbcC_AAA"/>
</dbReference>
<keyword evidence="4" id="KW-0175">Coiled coil</keyword>
<dbReference type="Pfam" id="PF13558">
    <property type="entry name" value="SbcC_Walker_B"/>
    <property type="match status" value="1"/>
</dbReference>
<feature type="coiled-coil region" evidence="4">
    <location>
        <begin position="354"/>
        <end position="395"/>
    </location>
</feature>
<feature type="coiled-coil region" evidence="4">
    <location>
        <begin position="666"/>
        <end position="803"/>
    </location>
</feature>
<keyword evidence="7" id="KW-1185">Reference proteome</keyword>
<evidence type="ECO:0000256" key="4">
    <source>
        <dbReference type="SAM" id="Coils"/>
    </source>
</evidence>
<evidence type="ECO:0000313" key="7">
    <source>
        <dbReference type="Proteomes" id="UP001301012"/>
    </source>
</evidence>
<evidence type="ECO:0000256" key="2">
    <source>
        <dbReference type="ARBA" id="ARBA00011322"/>
    </source>
</evidence>
<dbReference type="SUPFAM" id="SSF52540">
    <property type="entry name" value="P-loop containing nucleoside triphosphate hydrolases"/>
    <property type="match status" value="1"/>
</dbReference>
<protein>
    <recommendedName>
        <fullName evidence="3">Nuclease SbcCD subunit C</fullName>
    </recommendedName>
</protein>
<name>A0ABT7E7J8_9FIRM</name>
<feature type="coiled-coil region" evidence="4">
    <location>
        <begin position="838"/>
        <end position="865"/>
    </location>
</feature>
<evidence type="ECO:0000256" key="1">
    <source>
        <dbReference type="ARBA" id="ARBA00006930"/>
    </source>
</evidence>
<comment type="similarity">
    <text evidence="1">Belongs to the SMC family. SbcC subfamily.</text>
</comment>
<dbReference type="Pfam" id="PF13476">
    <property type="entry name" value="AAA_23"/>
    <property type="match status" value="1"/>
</dbReference>
<feature type="coiled-coil region" evidence="4">
    <location>
        <begin position="513"/>
        <end position="568"/>
    </location>
</feature>
<comment type="subunit">
    <text evidence="2">Heterodimer of SbcC and SbcD.</text>
</comment>
<dbReference type="PANTHER" id="PTHR32114:SF2">
    <property type="entry name" value="ABC TRANSPORTER ABCH.3"/>
    <property type="match status" value="1"/>
</dbReference>
<sequence>MKPIKLELSGLNSYIDKATIDFEKLTDRGLFGIFGNTGSGKSTILDAITIAMYGNISRDTKEFINSSCERAIISYEFEIGSKNNKRRYIVDRTIVRDDSATKTLHAKLVQINSDTTVVVLADKVCDVNEKITQIIGLTANDFTRSVVLPQGKFNDFLKLTGSKRRDMLERIFNLEKYGTGLIDKVRKRKNTQLQILRDIKTKLSQYGGVSEEAYNNVEKELEELKNLEVDNNKRLEIEEQNYIQSSEIYEKQTKLDSYEKIKRDLDLKSVEINDKAIQLKNAINAEKINPYIISVQSLEKQVSEDTYNSETIEKKLDILSKELLITKNKYEEAYLLKNEKMPKLSEEKTKVQRALKLEEELILLDRELKEIKEEGNNLNKEKEILEKTKNDYESKKDIISKSVKDLEIQINSLKIGADLKQKIFLAYEKEKEQNKLIEEKNIKSDRLSEISKNLDEVNLKIKYIQRDKNIIQSKLNEIEIHEECLLKKSPGENNEIINKTEYITGLRSRVEITKEDENKKNKLQMELNSLLENKYHIEREINIYIDKLEHTKRNRLDLEKEIDKLRYLNLAYELRKELRENMPCPVCGSRHHENLDDSNNNDAKIEFRKSKLEKIKIEEAFIKNNIEELKARNSEHLSAEKIKMKEMEELKSKIGTNKSIDLTKKLEDESRKLEILKSSVQRWQKDKDETELKLKKLREEKSYVEREELKLQESINTYKNSVKELKEELEILQNKIRKVKEEYLGLKAIVKIQDLGSKVEEINKNEKNIEDLNSGYLNIVQNKDEIEIEIKKYQSCLHETELQLMKSREMYSEKRKVREEKNSDVLSITKGESSKIVLENLELTINRLINQEEITKKKLEEQRVECDKYIAEKSNIDGRLKTAREQYKAQFATLNQLLIENKFDSIYVVKRSLLELDHVRRLSDEITEYEEHEKTLTLKITDLRESLCGKRVKEEDFKELKNNIYNLKVEIGRISKEIGAKQNILNTLKESLVKVKDLSKKLKAVSHKVDLLEDLDEVVKGNRFVEYVATNQLKYIALEASKRLEDITKGRYALEIDSTLNFVMRDNFNGGQRRSIDTLSGGETFLTSLSLALALSSQIQLKGNAPLEFFFLDEGFGSLDNELLEVVMQSLERLHSNKLSVGIISHVDELKNRVPIKLVVSGSSAGSGSKIKIEYS</sequence>
<gene>
    <name evidence="6" type="ORF">QOZ84_05050</name>
</gene>
<feature type="domain" description="Rad50/SbcC-type AAA" evidence="5">
    <location>
        <begin position="5"/>
        <end position="205"/>
    </location>
</feature>
<dbReference type="PANTHER" id="PTHR32114">
    <property type="entry name" value="ABC TRANSPORTER ABCH.3"/>
    <property type="match status" value="1"/>
</dbReference>
<feature type="coiled-coil region" evidence="4">
    <location>
        <begin position="919"/>
        <end position="970"/>
    </location>
</feature>
<evidence type="ECO:0000313" key="6">
    <source>
        <dbReference type="EMBL" id="MDK2562907.1"/>
    </source>
</evidence>